<dbReference type="RefSeq" id="WP_151150495.1">
    <property type="nucleotide sequence ID" value="NZ_WAIE01000002.1"/>
</dbReference>
<dbReference type="OrthoDB" id="5441891at2"/>
<comment type="caution">
    <text evidence="1">The sequence shown here is derived from an EMBL/GenBank/DDBJ whole genome shotgun (WGS) entry which is preliminary data.</text>
</comment>
<dbReference type="AlphaFoldDB" id="A0A6N6N4X0"/>
<organism evidence="1 2">
    <name type="scientific">Pseudodesulfovibrio senegalensis</name>
    <dbReference type="NCBI Taxonomy" id="1721087"/>
    <lineage>
        <taxon>Bacteria</taxon>
        <taxon>Pseudomonadati</taxon>
        <taxon>Thermodesulfobacteriota</taxon>
        <taxon>Desulfovibrionia</taxon>
        <taxon>Desulfovibrionales</taxon>
        <taxon>Desulfovibrionaceae</taxon>
    </lineage>
</organism>
<gene>
    <name evidence="1" type="ORF">F8A88_07415</name>
</gene>
<protein>
    <submittedName>
        <fullName evidence="1">Uncharacterized protein</fullName>
    </submittedName>
</protein>
<accession>A0A6N6N4X0</accession>
<dbReference type="Proteomes" id="UP000438699">
    <property type="component" value="Unassembled WGS sequence"/>
</dbReference>
<evidence type="ECO:0000313" key="1">
    <source>
        <dbReference type="EMBL" id="KAB1442274.1"/>
    </source>
</evidence>
<name>A0A6N6N4X0_9BACT</name>
<sequence length="518" mass="59243">MTQNSSSAQGNQQLSREQRYAAYRKKLLELKDGAALREVLEREMLLEFVRINHGNINEFPLLKAQQNSVIELMCNRGQHPGYDFIQKMAGIFMTLVTRYDKARANDDKKAMDVVGAQLHNTEVILIKCVQGIVYGMALITDNFEEMVLRYFGQESLNDYSALIEKYELDINFWHAFVQHFVASRVENAHKEILAERKYNLSKERSFLVIRFLFDDILAQLNPTSATIEKTRLQKTYELSEAGFKERRRAKIVQNTLLRGLSFMPEGFLKEGDYLNAARIVCIDPISEDFAREYQNRIVNKNKVEKEEGNRENSFEFLLNQVVALGVGATLAIGMTSRNFFSALEKFIPGETKSIVPLMRNFNTAALEKVLFFMLEHHFMHILREIGMDEGGKIMVRSARARRTTEAEVDQLPGISKIRKAKLFAVDSTKKEYMLFRAKQPKQLGQILNALQVEPEFLEGIKTLWGTPLFRVDIMVLVNLEQVSRTTTNLNAKLAEILSKYGVSAPRSANTPAENATRS</sequence>
<keyword evidence="2" id="KW-1185">Reference proteome</keyword>
<proteinExistence type="predicted"/>
<evidence type="ECO:0000313" key="2">
    <source>
        <dbReference type="Proteomes" id="UP000438699"/>
    </source>
</evidence>
<reference evidence="1 2" key="1">
    <citation type="journal article" date="2017" name="Int. J. Syst. Evol. Microbiol.">
        <title>Desulfovibrio senegalensis sp. nov., a mesophilic sulfate reducer isolated from marine sediment.</title>
        <authorList>
            <person name="Thioye A."/>
            <person name="Gam Z.B.A."/>
            <person name="Mbengue M."/>
            <person name="Cayol J.L."/>
            <person name="Joseph-Bartoli M."/>
            <person name="Toure-Kane C."/>
            <person name="Labat M."/>
        </authorList>
    </citation>
    <scope>NUCLEOTIDE SEQUENCE [LARGE SCALE GENOMIC DNA]</scope>
    <source>
        <strain evidence="1 2">DSM 101509</strain>
    </source>
</reference>
<dbReference type="EMBL" id="WAIE01000002">
    <property type="protein sequence ID" value="KAB1442274.1"/>
    <property type="molecule type" value="Genomic_DNA"/>
</dbReference>